<evidence type="ECO:0000259" key="2">
    <source>
        <dbReference type="PROSITE" id="PS50883"/>
    </source>
</evidence>
<dbReference type="Proteomes" id="UP000663937">
    <property type="component" value="Chromosome"/>
</dbReference>
<gene>
    <name evidence="3" type="ORF">J4E96_10805</name>
</gene>
<dbReference type="Pfam" id="PF00563">
    <property type="entry name" value="EAL"/>
    <property type="match status" value="1"/>
</dbReference>
<keyword evidence="4" id="KW-1185">Reference proteome</keyword>
<organism evidence="3 4">
    <name type="scientific">Pengzhenrongella sicca</name>
    <dbReference type="NCBI Taxonomy" id="2819238"/>
    <lineage>
        <taxon>Bacteria</taxon>
        <taxon>Bacillati</taxon>
        <taxon>Actinomycetota</taxon>
        <taxon>Actinomycetes</taxon>
        <taxon>Micrococcales</taxon>
        <taxon>Pengzhenrongella</taxon>
    </lineage>
</organism>
<dbReference type="Gene3D" id="3.20.20.450">
    <property type="entry name" value="EAL domain"/>
    <property type="match status" value="1"/>
</dbReference>
<dbReference type="InterPro" id="IPR001633">
    <property type="entry name" value="EAL_dom"/>
</dbReference>
<evidence type="ECO:0000313" key="4">
    <source>
        <dbReference type="Proteomes" id="UP000663937"/>
    </source>
</evidence>
<dbReference type="KEGG" id="psic:J4E96_10805"/>
<dbReference type="SMART" id="SM00052">
    <property type="entry name" value="EAL"/>
    <property type="match status" value="1"/>
</dbReference>
<evidence type="ECO:0000256" key="1">
    <source>
        <dbReference type="SAM" id="MobiDB-lite"/>
    </source>
</evidence>
<sequence>MSSPAQHADPAVPLDAAPNGAVPAGAAPTEPVPLDALLRADGLHCVYQPFVDLDTGAVLAHEALLRGPAGTPWQSPLVLLDAARAAGRIVDLERASLATSLADAARLSGGRPVTLFVNIEPSTLTGHLDVVLAAVAARAAHVQVVVEITERALAADLAGVLAGAERLRAAGCAIALDDVGVEPASLALIPLLRPEVVKLDLRLLRTVHDVATITVAGAVRAYAEASGAEVVAEGIETQADLTRALVLGATLGQGWLWGRGERRFAATTSRPERFAAHSISPQLCTTPYEVIGAGRRLRRAPKHLLLPLSHTLELTAAQARVAPLLLAGFEDARFFSPDTARRYTELARQLPFVGALGVGMSAEPAPGVRGTALSRQDPLAREWTVVVLGAHTAAALMARDLGDEGADGDREFEFVVTYDRALVTAAAQALVGRFARA</sequence>
<feature type="domain" description="EAL" evidence="2">
    <location>
        <begin position="26"/>
        <end position="274"/>
    </location>
</feature>
<feature type="region of interest" description="Disordered" evidence="1">
    <location>
        <begin position="1"/>
        <end position="26"/>
    </location>
</feature>
<dbReference type="InterPro" id="IPR050706">
    <property type="entry name" value="Cyclic-di-GMP_PDE-like"/>
</dbReference>
<accession>A0A8A4Z8W0</accession>
<protein>
    <submittedName>
        <fullName evidence="3">EAL domain-containing protein</fullName>
    </submittedName>
</protein>
<evidence type="ECO:0000313" key="3">
    <source>
        <dbReference type="EMBL" id="QTE27905.1"/>
    </source>
</evidence>
<dbReference type="EMBL" id="CP071868">
    <property type="protein sequence ID" value="QTE27905.1"/>
    <property type="molecule type" value="Genomic_DNA"/>
</dbReference>
<dbReference type="InterPro" id="IPR019278">
    <property type="entry name" value="DICT_dom"/>
</dbReference>
<dbReference type="CDD" id="cd01948">
    <property type="entry name" value="EAL"/>
    <property type="match status" value="1"/>
</dbReference>
<dbReference type="PROSITE" id="PS50883">
    <property type="entry name" value="EAL"/>
    <property type="match status" value="1"/>
</dbReference>
<dbReference type="AlphaFoldDB" id="A0A8A4Z8W0"/>
<feature type="compositionally biased region" description="Low complexity" evidence="1">
    <location>
        <begin position="16"/>
        <end position="26"/>
    </location>
</feature>
<dbReference type="GO" id="GO:0071111">
    <property type="term" value="F:cyclic-guanylate-specific phosphodiesterase activity"/>
    <property type="evidence" value="ECO:0007669"/>
    <property type="project" value="InterPro"/>
</dbReference>
<dbReference type="RefSeq" id="WP_227422126.1">
    <property type="nucleotide sequence ID" value="NZ_CP071868.1"/>
</dbReference>
<dbReference type="PANTHER" id="PTHR33121:SF76">
    <property type="entry name" value="SIGNALING PROTEIN"/>
    <property type="match status" value="1"/>
</dbReference>
<proteinExistence type="predicted"/>
<dbReference type="Pfam" id="PF10069">
    <property type="entry name" value="DICT"/>
    <property type="match status" value="1"/>
</dbReference>
<dbReference type="SUPFAM" id="SSF141868">
    <property type="entry name" value="EAL domain-like"/>
    <property type="match status" value="1"/>
</dbReference>
<dbReference type="PANTHER" id="PTHR33121">
    <property type="entry name" value="CYCLIC DI-GMP PHOSPHODIESTERASE PDEF"/>
    <property type="match status" value="1"/>
</dbReference>
<name>A0A8A4Z8W0_9MICO</name>
<dbReference type="InterPro" id="IPR035919">
    <property type="entry name" value="EAL_sf"/>
</dbReference>
<reference evidence="3" key="1">
    <citation type="submission" date="2021-03" db="EMBL/GenBank/DDBJ databases">
        <title>Pengzhenrongella sicca gen. nov., sp. nov., a new member of suborder Micrococcineae isolated from High-Arctic tundra soil.</title>
        <authorList>
            <person name="Peng F."/>
        </authorList>
    </citation>
    <scope>NUCLEOTIDE SEQUENCE</scope>
    <source>
        <strain evidence="3">LRZ-2</strain>
    </source>
</reference>